<comment type="subcellular location">
    <subcellularLocation>
        <location evidence="1">Mitochondrion inner membrane</location>
    </subcellularLocation>
</comment>
<accession>A0A8K1FP34</accession>
<protein>
    <submittedName>
        <fullName evidence="6">Uncharacterized protein</fullName>
    </submittedName>
</protein>
<dbReference type="EMBL" id="SPLM01000038">
    <property type="protein sequence ID" value="TMW65233.1"/>
    <property type="molecule type" value="Genomic_DNA"/>
</dbReference>
<dbReference type="InterPro" id="IPR039297">
    <property type="entry name" value="COX7a"/>
</dbReference>
<evidence type="ECO:0000256" key="5">
    <source>
        <dbReference type="SAM" id="Phobius"/>
    </source>
</evidence>
<keyword evidence="2" id="KW-0999">Mitochondrion inner membrane</keyword>
<organism evidence="6 7">
    <name type="scientific">Pythium oligandrum</name>
    <name type="common">Mycoparasitic fungus</name>
    <dbReference type="NCBI Taxonomy" id="41045"/>
    <lineage>
        <taxon>Eukaryota</taxon>
        <taxon>Sar</taxon>
        <taxon>Stramenopiles</taxon>
        <taxon>Oomycota</taxon>
        <taxon>Peronosporomycetes</taxon>
        <taxon>Pythiales</taxon>
        <taxon>Pythiaceae</taxon>
        <taxon>Pythium</taxon>
    </lineage>
</organism>
<sequence>MFARQTVRAARATRSISSLVNKPSEVSQSQKLFLNSHKPTYLKRDSDKAIFTGLLGLFGFGMVQFVRGEVCMATGKGKKE</sequence>
<comment type="caution">
    <text evidence="6">The sequence shown here is derived from an EMBL/GenBank/DDBJ whole genome shotgun (WGS) entry which is preliminary data.</text>
</comment>
<evidence type="ECO:0000313" key="6">
    <source>
        <dbReference type="EMBL" id="TMW65233.1"/>
    </source>
</evidence>
<feature type="transmembrane region" description="Helical" evidence="5">
    <location>
        <begin position="49"/>
        <end position="66"/>
    </location>
</feature>
<evidence type="ECO:0000256" key="1">
    <source>
        <dbReference type="ARBA" id="ARBA00004273"/>
    </source>
</evidence>
<dbReference type="OrthoDB" id="157262at2759"/>
<dbReference type="Proteomes" id="UP000794436">
    <property type="component" value="Unassembled WGS sequence"/>
</dbReference>
<keyword evidence="5" id="KW-1133">Transmembrane helix</keyword>
<evidence type="ECO:0000256" key="3">
    <source>
        <dbReference type="ARBA" id="ARBA00023128"/>
    </source>
</evidence>
<evidence type="ECO:0000313" key="7">
    <source>
        <dbReference type="Proteomes" id="UP000794436"/>
    </source>
</evidence>
<dbReference type="Pfam" id="PF02238">
    <property type="entry name" value="COX7a"/>
    <property type="match status" value="1"/>
</dbReference>
<proteinExistence type="predicted"/>
<gene>
    <name evidence="6" type="ORF">Poli38472_009400</name>
</gene>
<evidence type="ECO:0000256" key="2">
    <source>
        <dbReference type="ARBA" id="ARBA00022792"/>
    </source>
</evidence>
<dbReference type="AlphaFoldDB" id="A0A8K1FP34"/>
<name>A0A8K1FP34_PYTOL</name>
<keyword evidence="3" id="KW-0496">Mitochondrion</keyword>
<dbReference type="GO" id="GO:0005743">
    <property type="term" value="C:mitochondrial inner membrane"/>
    <property type="evidence" value="ECO:0007669"/>
    <property type="project" value="UniProtKB-SubCell"/>
</dbReference>
<keyword evidence="4 5" id="KW-0472">Membrane</keyword>
<keyword evidence="5" id="KW-0812">Transmembrane</keyword>
<reference evidence="6" key="1">
    <citation type="submission" date="2019-03" db="EMBL/GenBank/DDBJ databases">
        <title>Long read genome sequence of the mycoparasitic Pythium oligandrum ATCC 38472 isolated from sugarbeet rhizosphere.</title>
        <authorList>
            <person name="Gaulin E."/>
        </authorList>
    </citation>
    <scope>NUCLEOTIDE SEQUENCE</scope>
    <source>
        <strain evidence="6">ATCC 38472_TT</strain>
    </source>
</reference>
<keyword evidence="7" id="KW-1185">Reference proteome</keyword>
<evidence type="ECO:0000256" key="4">
    <source>
        <dbReference type="ARBA" id="ARBA00023136"/>
    </source>
</evidence>